<dbReference type="STRING" id="997296.PB1_08387"/>
<comment type="caution">
    <text evidence="1">The sequence shown here is derived from an EMBL/GenBank/DDBJ whole genome shotgun (WGS) entry which is preliminary data.</text>
</comment>
<dbReference type="InterPro" id="IPR008964">
    <property type="entry name" value="Invasin/intimin_cell_adhesion"/>
</dbReference>
<dbReference type="EMBL" id="AFEU01000002">
    <property type="protein sequence ID" value="EIJ80365.1"/>
    <property type="molecule type" value="Genomic_DNA"/>
</dbReference>
<reference evidence="1 2" key="1">
    <citation type="journal article" date="2012" name="Appl. Environ. Microbiol.">
        <title>Genome Sequence of Thermotolerant Bacillus methanolicus: Features and Regulation Related to Methylotrophy and Production of L-Lysine and L-Glutamate from Methanol.</title>
        <authorList>
            <person name="Heggeset T.M."/>
            <person name="Krog A."/>
            <person name="Balzer S."/>
            <person name="Wentzel A."/>
            <person name="Ellingsen T.E."/>
            <person name="Brautaset T."/>
        </authorList>
    </citation>
    <scope>NUCLEOTIDE SEQUENCE [LARGE SCALE GENOMIC DNA]</scope>
    <source>
        <strain evidence="1 2">PB1</strain>
    </source>
</reference>
<sequence length="211" mass="22639">MDGDQYKKISKGRLTSESGESASYAVVGQKFQFDPTEAVTLDGKTVVEGVDKQIILAIFPGATSKSSDEKVFVVNASGQITPVSPGKANLTVTWNEEDYVLPIEVKSASAVQSFDLAQGKDKVYFNKNTSFDALVDAGYFTAKDQYGAEADLKNSDVQLYTSNESVFTVSGENITLTGKDGDTASLIVKINGNVKPFPVVIDTTSPVKRNN</sequence>
<organism evidence="1 2">
    <name type="scientific">Bacillus methanolicus PB1</name>
    <dbReference type="NCBI Taxonomy" id="997296"/>
    <lineage>
        <taxon>Bacteria</taxon>
        <taxon>Bacillati</taxon>
        <taxon>Bacillota</taxon>
        <taxon>Bacilli</taxon>
        <taxon>Bacillales</taxon>
        <taxon>Bacillaceae</taxon>
        <taxon>Bacillus</taxon>
    </lineage>
</organism>
<dbReference type="RefSeq" id="WP_003351813.1">
    <property type="nucleotide sequence ID" value="NZ_AFEU01000002.1"/>
</dbReference>
<keyword evidence="2" id="KW-1185">Reference proteome</keyword>
<evidence type="ECO:0000313" key="2">
    <source>
        <dbReference type="Proteomes" id="UP000010523"/>
    </source>
</evidence>
<dbReference type="PATRIC" id="fig|997296.3.peg.1781"/>
<proteinExistence type="predicted"/>
<evidence type="ECO:0000313" key="1">
    <source>
        <dbReference type="EMBL" id="EIJ80365.1"/>
    </source>
</evidence>
<accession>I3E1J4</accession>
<dbReference type="SUPFAM" id="SSF49373">
    <property type="entry name" value="Invasin/intimin cell-adhesion fragments"/>
    <property type="match status" value="1"/>
</dbReference>
<name>I3E1J4_BACMT</name>
<dbReference type="Gene3D" id="2.60.40.1080">
    <property type="match status" value="1"/>
</dbReference>
<protein>
    <submittedName>
        <fullName evidence="1">Uncharacterized protein</fullName>
    </submittedName>
</protein>
<dbReference type="AlphaFoldDB" id="I3E1J4"/>
<dbReference type="Proteomes" id="UP000010523">
    <property type="component" value="Unassembled WGS sequence"/>
</dbReference>
<gene>
    <name evidence="1" type="ORF">PB1_08387</name>
</gene>
<dbReference type="eggNOG" id="COG0737">
    <property type="taxonomic scope" value="Bacteria"/>
</dbReference>